<keyword evidence="7" id="KW-1185">Reference proteome</keyword>
<dbReference type="InterPro" id="IPR024887">
    <property type="entry name" value="Ashwin"/>
</dbReference>
<feature type="compositionally biased region" description="Low complexity" evidence="5">
    <location>
        <begin position="153"/>
        <end position="168"/>
    </location>
</feature>
<evidence type="ECO:0000256" key="3">
    <source>
        <dbReference type="ARBA" id="ARBA00015134"/>
    </source>
</evidence>
<gene>
    <name evidence="6" type="ORF">E1301_Tti012906</name>
</gene>
<sequence>MASRRQESTKERTSISGDVSNVDCLLHPELLSREFIQLVLHERKIAVDDHEDSDRLTDLYMRHVIPLPQRDLPNTRWAKRVERCRERQSSSSVNSSGTDSGRKRPFIVFDGSSTNTGSVKLKKSFTSSAPAAHDRLKPPVSSASLSNPMRKLSGSSTNNTASNSHNITPVSPPGSGHKSPTATCNHSETASASVHSNNMTSKLKRTAPSDTAKDIKSPDMKKKVQHISWP</sequence>
<keyword evidence="4" id="KW-0539">Nucleus</keyword>
<feature type="region of interest" description="Disordered" evidence="5">
    <location>
        <begin position="126"/>
        <end position="230"/>
    </location>
</feature>
<dbReference type="PANTHER" id="PTHR28359">
    <property type="entry name" value="ASHWIN"/>
    <property type="match status" value="1"/>
</dbReference>
<dbReference type="GO" id="GO:0005634">
    <property type="term" value="C:nucleus"/>
    <property type="evidence" value="ECO:0007669"/>
    <property type="project" value="UniProtKB-SubCell"/>
</dbReference>
<feature type="compositionally biased region" description="Basic and acidic residues" evidence="5">
    <location>
        <begin position="211"/>
        <end position="222"/>
    </location>
</feature>
<evidence type="ECO:0000256" key="5">
    <source>
        <dbReference type="SAM" id="MobiDB-lite"/>
    </source>
</evidence>
<dbReference type="Proteomes" id="UP000324632">
    <property type="component" value="Chromosome 10"/>
</dbReference>
<protein>
    <recommendedName>
        <fullName evidence="3">Ashwin</fullName>
    </recommendedName>
</protein>
<dbReference type="AlphaFoldDB" id="A0A5A9P282"/>
<evidence type="ECO:0000256" key="1">
    <source>
        <dbReference type="ARBA" id="ARBA00004123"/>
    </source>
</evidence>
<comment type="caution">
    <text evidence="6">The sequence shown here is derived from an EMBL/GenBank/DDBJ whole genome shotgun (WGS) entry which is preliminary data.</text>
</comment>
<dbReference type="GO" id="GO:0048598">
    <property type="term" value="P:embryonic morphogenesis"/>
    <property type="evidence" value="ECO:0007669"/>
    <property type="project" value="InterPro"/>
</dbReference>
<dbReference type="Pfam" id="PF15323">
    <property type="entry name" value="Ashwin"/>
    <property type="match status" value="1"/>
</dbReference>
<evidence type="ECO:0000313" key="6">
    <source>
        <dbReference type="EMBL" id="KAA0716010.1"/>
    </source>
</evidence>
<feature type="compositionally biased region" description="Polar residues" evidence="5">
    <location>
        <begin position="178"/>
        <end position="201"/>
    </location>
</feature>
<name>A0A5A9P282_9TELE</name>
<evidence type="ECO:0000256" key="4">
    <source>
        <dbReference type="ARBA" id="ARBA00023242"/>
    </source>
</evidence>
<dbReference type="PANTHER" id="PTHR28359:SF1">
    <property type="entry name" value="ASHWIN"/>
    <property type="match status" value="1"/>
</dbReference>
<proteinExistence type="inferred from homology"/>
<dbReference type="EMBL" id="SOYY01000010">
    <property type="protein sequence ID" value="KAA0716010.1"/>
    <property type="molecule type" value="Genomic_DNA"/>
</dbReference>
<evidence type="ECO:0000313" key="7">
    <source>
        <dbReference type="Proteomes" id="UP000324632"/>
    </source>
</evidence>
<dbReference type="GO" id="GO:0072669">
    <property type="term" value="C:tRNA-splicing ligase complex"/>
    <property type="evidence" value="ECO:0007669"/>
    <property type="project" value="InterPro"/>
</dbReference>
<comment type="similarity">
    <text evidence="2">Belongs to the ashwin family.</text>
</comment>
<reference evidence="6 7" key="1">
    <citation type="journal article" date="2019" name="Mol. Ecol. Resour.">
        <title>Chromosome-level genome assembly of Triplophysa tibetana, a fish adapted to the harsh high-altitude environment of the Tibetan Plateau.</title>
        <authorList>
            <person name="Yang X."/>
            <person name="Liu H."/>
            <person name="Ma Z."/>
            <person name="Zou Y."/>
            <person name="Zou M."/>
            <person name="Mao Y."/>
            <person name="Li X."/>
            <person name="Wang H."/>
            <person name="Chen T."/>
            <person name="Wang W."/>
            <person name="Yang R."/>
        </authorList>
    </citation>
    <scope>NUCLEOTIDE SEQUENCE [LARGE SCALE GENOMIC DNA]</scope>
    <source>
        <strain evidence="6">TTIB1903HZAU</strain>
        <tissue evidence="6">Muscle</tissue>
    </source>
</reference>
<organism evidence="6 7">
    <name type="scientific">Triplophysa tibetana</name>
    <dbReference type="NCBI Taxonomy" id="1572043"/>
    <lineage>
        <taxon>Eukaryota</taxon>
        <taxon>Metazoa</taxon>
        <taxon>Chordata</taxon>
        <taxon>Craniata</taxon>
        <taxon>Vertebrata</taxon>
        <taxon>Euteleostomi</taxon>
        <taxon>Actinopterygii</taxon>
        <taxon>Neopterygii</taxon>
        <taxon>Teleostei</taxon>
        <taxon>Ostariophysi</taxon>
        <taxon>Cypriniformes</taxon>
        <taxon>Nemacheilidae</taxon>
        <taxon>Triplophysa</taxon>
    </lineage>
</organism>
<feature type="compositionally biased region" description="Low complexity" evidence="5">
    <location>
        <begin position="89"/>
        <end position="99"/>
    </location>
</feature>
<evidence type="ECO:0000256" key="2">
    <source>
        <dbReference type="ARBA" id="ARBA00007855"/>
    </source>
</evidence>
<feature type="region of interest" description="Disordered" evidence="5">
    <location>
        <begin position="81"/>
        <end position="113"/>
    </location>
</feature>
<comment type="subcellular location">
    <subcellularLocation>
        <location evidence="1">Nucleus</location>
    </subcellularLocation>
</comment>
<accession>A0A5A9P282</accession>